<organism evidence="2 3">
    <name type="scientific">Podospora fimiseda</name>
    <dbReference type="NCBI Taxonomy" id="252190"/>
    <lineage>
        <taxon>Eukaryota</taxon>
        <taxon>Fungi</taxon>
        <taxon>Dikarya</taxon>
        <taxon>Ascomycota</taxon>
        <taxon>Pezizomycotina</taxon>
        <taxon>Sordariomycetes</taxon>
        <taxon>Sordariomycetidae</taxon>
        <taxon>Sordariales</taxon>
        <taxon>Podosporaceae</taxon>
        <taxon>Podospora</taxon>
    </lineage>
</organism>
<keyword evidence="1" id="KW-0732">Signal</keyword>
<accession>A0AAN7GUW6</accession>
<dbReference type="AlphaFoldDB" id="A0AAN7GUW6"/>
<dbReference type="Proteomes" id="UP001301958">
    <property type="component" value="Unassembled WGS sequence"/>
</dbReference>
<proteinExistence type="predicted"/>
<gene>
    <name evidence="2" type="ORF">QBC38DRAFT_364142</name>
</gene>
<protein>
    <recommendedName>
        <fullName evidence="4">Cell wall protein</fullName>
    </recommendedName>
</protein>
<sequence length="261" mass="26659">MKFSSSLISALLAVSVSAIPSPQNQVTSATAVASSTASAVASKTSTAAAVATSVNAGAEEGEEKDENELELQGTFGRAISLGGGNIKTDVLFPPTNIGLFEVEFQNQNGRTLTVQQVQKPTGSAPDGFDFLEPVAYSVKLRGGTRNLTLQKIDWIRNADGNLDISQGKIGKLCSETNTFVISDTIGELEFEAEEAELTLKVNNLNGQWAVFLPKAGAATGGAAATPATGGAGGAAAAESGCGAGTLCRSLLDVLNRFTGSA</sequence>
<keyword evidence="3" id="KW-1185">Reference proteome</keyword>
<feature type="signal peptide" evidence="1">
    <location>
        <begin position="1"/>
        <end position="18"/>
    </location>
</feature>
<reference evidence="2" key="1">
    <citation type="journal article" date="2023" name="Mol. Phylogenet. Evol.">
        <title>Genome-scale phylogeny and comparative genomics of the fungal order Sordariales.</title>
        <authorList>
            <person name="Hensen N."/>
            <person name="Bonometti L."/>
            <person name="Westerberg I."/>
            <person name="Brannstrom I.O."/>
            <person name="Guillou S."/>
            <person name="Cros-Aarteil S."/>
            <person name="Calhoun S."/>
            <person name="Haridas S."/>
            <person name="Kuo A."/>
            <person name="Mondo S."/>
            <person name="Pangilinan J."/>
            <person name="Riley R."/>
            <person name="LaButti K."/>
            <person name="Andreopoulos B."/>
            <person name="Lipzen A."/>
            <person name="Chen C."/>
            <person name="Yan M."/>
            <person name="Daum C."/>
            <person name="Ng V."/>
            <person name="Clum A."/>
            <person name="Steindorff A."/>
            <person name="Ohm R.A."/>
            <person name="Martin F."/>
            <person name="Silar P."/>
            <person name="Natvig D.O."/>
            <person name="Lalanne C."/>
            <person name="Gautier V."/>
            <person name="Ament-Velasquez S.L."/>
            <person name="Kruys A."/>
            <person name="Hutchinson M.I."/>
            <person name="Powell A.J."/>
            <person name="Barry K."/>
            <person name="Miller A.N."/>
            <person name="Grigoriev I.V."/>
            <person name="Debuchy R."/>
            <person name="Gladieux P."/>
            <person name="Hiltunen Thoren M."/>
            <person name="Johannesson H."/>
        </authorList>
    </citation>
    <scope>NUCLEOTIDE SEQUENCE</scope>
    <source>
        <strain evidence="2">CBS 990.96</strain>
    </source>
</reference>
<dbReference type="EMBL" id="MU865330">
    <property type="protein sequence ID" value="KAK4227521.1"/>
    <property type="molecule type" value="Genomic_DNA"/>
</dbReference>
<comment type="caution">
    <text evidence="2">The sequence shown here is derived from an EMBL/GenBank/DDBJ whole genome shotgun (WGS) entry which is preliminary data.</text>
</comment>
<evidence type="ECO:0000313" key="2">
    <source>
        <dbReference type="EMBL" id="KAK4227521.1"/>
    </source>
</evidence>
<name>A0AAN7GUW6_9PEZI</name>
<reference evidence="2" key="2">
    <citation type="submission" date="2023-05" db="EMBL/GenBank/DDBJ databases">
        <authorList>
            <consortium name="Lawrence Berkeley National Laboratory"/>
            <person name="Steindorff A."/>
            <person name="Hensen N."/>
            <person name="Bonometti L."/>
            <person name="Westerberg I."/>
            <person name="Brannstrom I.O."/>
            <person name="Guillou S."/>
            <person name="Cros-Aarteil S."/>
            <person name="Calhoun S."/>
            <person name="Haridas S."/>
            <person name="Kuo A."/>
            <person name="Mondo S."/>
            <person name="Pangilinan J."/>
            <person name="Riley R."/>
            <person name="Labutti K."/>
            <person name="Andreopoulos B."/>
            <person name="Lipzen A."/>
            <person name="Chen C."/>
            <person name="Yanf M."/>
            <person name="Daum C."/>
            <person name="Ng V."/>
            <person name="Clum A."/>
            <person name="Ohm R."/>
            <person name="Martin F."/>
            <person name="Silar P."/>
            <person name="Natvig D."/>
            <person name="Lalanne C."/>
            <person name="Gautier V."/>
            <person name="Ament-Velasquez S.L."/>
            <person name="Kruys A."/>
            <person name="Hutchinson M.I."/>
            <person name="Powell A.J."/>
            <person name="Barry K."/>
            <person name="Miller A.N."/>
            <person name="Grigoriev I.V."/>
            <person name="Debuchy R."/>
            <person name="Gladieux P."/>
            <person name="Thoren M.H."/>
            <person name="Johannesson H."/>
        </authorList>
    </citation>
    <scope>NUCLEOTIDE SEQUENCE</scope>
    <source>
        <strain evidence="2">CBS 990.96</strain>
    </source>
</reference>
<evidence type="ECO:0008006" key="4">
    <source>
        <dbReference type="Google" id="ProtNLM"/>
    </source>
</evidence>
<evidence type="ECO:0000256" key="1">
    <source>
        <dbReference type="SAM" id="SignalP"/>
    </source>
</evidence>
<feature type="chain" id="PRO_5043032711" description="Cell wall protein" evidence="1">
    <location>
        <begin position="19"/>
        <end position="261"/>
    </location>
</feature>
<evidence type="ECO:0000313" key="3">
    <source>
        <dbReference type="Proteomes" id="UP001301958"/>
    </source>
</evidence>